<dbReference type="GO" id="GO:0006950">
    <property type="term" value="P:response to stress"/>
    <property type="evidence" value="ECO:0007669"/>
    <property type="project" value="TreeGrafter"/>
</dbReference>
<gene>
    <name evidence="3" type="ORF">E9934_18395</name>
</gene>
<sequence length="180" mass="19490">MGDTVTGGTPRAWHESGSLEALRDLLRAAVQVRQTVSRRAGLSEVELASLEELSLHSVGPAALARQVDVSTAAATGIIDRLSSRGHVERVPDPDDRRRTQLHLTESGSAEMRRHLLPMFTRLAALDADFTAAELAVVERYLRSALDALDAVIATAPDDEQDQPDQPDRSQATTSSNVTDR</sequence>
<feature type="compositionally biased region" description="Polar residues" evidence="1">
    <location>
        <begin position="168"/>
        <end position="180"/>
    </location>
</feature>
<dbReference type="RefSeq" id="WP_136564366.1">
    <property type="nucleotide sequence ID" value="NZ_BAABLS010000007.1"/>
</dbReference>
<feature type="region of interest" description="Disordered" evidence="1">
    <location>
        <begin position="154"/>
        <end position="180"/>
    </location>
</feature>
<dbReference type="InterPro" id="IPR036388">
    <property type="entry name" value="WH-like_DNA-bd_sf"/>
</dbReference>
<dbReference type="Proteomes" id="UP000307087">
    <property type="component" value="Unassembled WGS sequence"/>
</dbReference>
<dbReference type="AlphaFoldDB" id="A0A4S8N0A3"/>
<protein>
    <submittedName>
        <fullName evidence="3">MarR family transcriptional regulator</fullName>
    </submittedName>
</protein>
<dbReference type="GO" id="GO:0003700">
    <property type="term" value="F:DNA-binding transcription factor activity"/>
    <property type="evidence" value="ECO:0007669"/>
    <property type="project" value="InterPro"/>
</dbReference>
<dbReference type="Pfam" id="PF01047">
    <property type="entry name" value="MarR"/>
    <property type="match status" value="1"/>
</dbReference>
<name>A0A4S8N0A3_9ACTN</name>
<evidence type="ECO:0000313" key="4">
    <source>
        <dbReference type="Proteomes" id="UP000307087"/>
    </source>
</evidence>
<dbReference type="PROSITE" id="PS50995">
    <property type="entry name" value="HTH_MARR_2"/>
    <property type="match status" value="1"/>
</dbReference>
<reference evidence="3 4" key="1">
    <citation type="journal article" date="2009" name="Int. J. Syst. Evol. Microbiol.">
        <title>Nocardioides caeni sp. nov., isolated from wastewater.</title>
        <authorList>
            <person name="Yoon J.H."/>
            <person name="Kang S.J."/>
            <person name="Park S."/>
            <person name="Kim W."/>
            <person name="Oh T.K."/>
        </authorList>
    </citation>
    <scope>NUCLEOTIDE SEQUENCE [LARGE SCALE GENOMIC DNA]</scope>
    <source>
        <strain evidence="3 4">DSM 23134</strain>
    </source>
</reference>
<organism evidence="3 4">
    <name type="scientific">Nocardioides caeni</name>
    <dbReference type="NCBI Taxonomy" id="574700"/>
    <lineage>
        <taxon>Bacteria</taxon>
        <taxon>Bacillati</taxon>
        <taxon>Actinomycetota</taxon>
        <taxon>Actinomycetes</taxon>
        <taxon>Propionibacteriales</taxon>
        <taxon>Nocardioidaceae</taxon>
        <taxon>Nocardioides</taxon>
    </lineage>
</organism>
<dbReference type="PANTHER" id="PTHR33164:SF104">
    <property type="entry name" value="TRANSCRIPTIONAL REGULATORY PROTEIN"/>
    <property type="match status" value="1"/>
</dbReference>
<dbReference type="InterPro" id="IPR039422">
    <property type="entry name" value="MarR/SlyA-like"/>
</dbReference>
<dbReference type="SUPFAM" id="SSF46785">
    <property type="entry name" value="Winged helix' DNA-binding domain"/>
    <property type="match status" value="1"/>
</dbReference>
<keyword evidence="4" id="KW-1185">Reference proteome</keyword>
<accession>A0A4S8N0A3</accession>
<dbReference type="SMART" id="SM00347">
    <property type="entry name" value="HTH_MARR"/>
    <property type="match status" value="1"/>
</dbReference>
<evidence type="ECO:0000256" key="1">
    <source>
        <dbReference type="SAM" id="MobiDB-lite"/>
    </source>
</evidence>
<dbReference type="PANTHER" id="PTHR33164">
    <property type="entry name" value="TRANSCRIPTIONAL REGULATOR, MARR FAMILY"/>
    <property type="match status" value="1"/>
</dbReference>
<proteinExistence type="predicted"/>
<evidence type="ECO:0000313" key="3">
    <source>
        <dbReference type="EMBL" id="THV08912.1"/>
    </source>
</evidence>
<dbReference type="OrthoDB" id="162531at2"/>
<feature type="domain" description="HTH marR-type" evidence="2">
    <location>
        <begin position="18"/>
        <end position="146"/>
    </location>
</feature>
<evidence type="ECO:0000259" key="2">
    <source>
        <dbReference type="PROSITE" id="PS50995"/>
    </source>
</evidence>
<dbReference type="EMBL" id="STGW01000021">
    <property type="protein sequence ID" value="THV08912.1"/>
    <property type="molecule type" value="Genomic_DNA"/>
</dbReference>
<dbReference type="InterPro" id="IPR000835">
    <property type="entry name" value="HTH_MarR-typ"/>
</dbReference>
<dbReference type="Gene3D" id="1.10.10.10">
    <property type="entry name" value="Winged helix-like DNA-binding domain superfamily/Winged helix DNA-binding domain"/>
    <property type="match status" value="1"/>
</dbReference>
<comment type="caution">
    <text evidence="3">The sequence shown here is derived from an EMBL/GenBank/DDBJ whole genome shotgun (WGS) entry which is preliminary data.</text>
</comment>
<dbReference type="PRINTS" id="PR00598">
    <property type="entry name" value="HTHMARR"/>
</dbReference>
<dbReference type="InterPro" id="IPR036390">
    <property type="entry name" value="WH_DNA-bd_sf"/>
</dbReference>